<keyword evidence="3" id="KW-1185">Reference proteome</keyword>
<organism evidence="2 3">
    <name type="scientific">Azospirillum baldaniorum</name>
    <dbReference type="NCBI Taxonomy" id="1064539"/>
    <lineage>
        <taxon>Bacteria</taxon>
        <taxon>Pseudomonadati</taxon>
        <taxon>Pseudomonadota</taxon>
        <taxon>Alphaproteobacteria</taxon>
        <taxon>Rhodospirillales</taxon>
        <taxon>Azospirillaceae</taxon>
        <taxon>Azospirillum</taxon>
    </lineage>
</organism>
<feature type="compositionally biased region" description="Polar residues" evidence="1">
    <location>
        <begin position="1"/>
        <end position="11"/>
    </location>
</feature>
<dbReference type="EMBL" id="HE577327">
    <property type="protein sequence ID" value="CCC98341.1"/>
    <property type="molecule type" value="Genomic_DNA"/>
</dbReference>
<gene>
    <name evidence="2" type="ORF">AZOBR_140071</name>
</gene>
<evidence type="ECO:0000313" key="2">
    <source>
        <dbReference type="EMBL" id="CCC98341.1"/>
    </source>
</evidence>
<feature type="compositionally biased region" description="Polar residues" evidence="1">
    <location>
        <begin position="46"/>
        <end position="59"/>
    </location>
</feature>
<dbReference type="KEGG" id="abs:AZOBR_140071"/>
<reference evidence="2 3" key="1">
    <citation type="journal article" date="2011" name="PLoS Genet.">
        <title>Azospirillum genomes reveal transition of bacteria from aquatic to terrestrial environments.</title>
        <authorList>
            <person name="Wisniewski-Dye F."/>
            <person name="Borziak K."/>
            <person name="Khalsa-Moyers G."/>
            <person name="Alexandre G."/>
            <person name="Sukharnikov L.O."/>
            <person name="Wuichet K."/>
            <person name="Hurst G.B."/>
            <person name="McDonald W.H."/>
            <person name="Robertson J.S."/>
            <person name="Barbe V."/>
            <person name="Calteau A."/>
            <person name="Rouy Z."/>
            <person name="Mangenot S."/>
            <person name="Prigent-Combaret C."/>
            <person name="Normand P."/>
            <person name="Boyer M."/>
            <person name="Siguier P."/>
            <person name="Dessaux Y."/>
            <person name="Elmerich C."/>
            <person name="Condemine G."/>
            <person name="Krishnen G."/>
            <person name="Kennedy I."/>
            <person name="Paterson A.H."/>
            <person name="Gonzalez V."/>
            <person name="Mavingui P."/>
            <person name="Zhulin I.B."/>
        </authorList>
    </citation>
    <scope>NUCLEOTIDE SEQUENCE [LARGE SCALE GENOMIC DNA]</scope>
    <source>
        <strain evidence="2 3">Sp245</strain>
    </source>
</reference>
<dbReference type="Proteomes" id="UP000007319">
    <property type="component" value="Chromosome"/>
</dbReference>
<protein>
    <submittedName>
        <fullName evidence="2">Uncharacterized protein</fullName>
    </submittedName>
</protein>
<dbReference type="AlphaFoldDB" id="A0A9P1JRD7"/>
<evidence type="ECO:0000256" key="1">
    <source>
        <dbReference type="SAM" id="MobiDB-lite"/>
    </source>
</evidence>
<sequence length="59" mass="6135">MGRSPMTSSNDVFRGVVDGGPSSSETPRTRGQGGSHTVAKAIHDSPSPTKITENDTTYA</sequence>
<evidence type="ECO:0000313" key="3">
    <source>
        <dbReference type="Proteomes" id="UP000007319"/>
    </source>
</evidence>
<name>A0A9P1JRD7_9PROT</name>
<accession>A0A9P1JRD7</accession>
<proteinExistence type="predicted"/>
<feature type="region of interest" description="Disordered" evidence="1">
    <location>
        <begin position="1"/>
        <end position="59"/>
    </location>
</feature>